<comment type="pathway">
    <text evidence="3">Secondary metabolite metabolism; methylglyoxal degradation; (R)-lactate from methylglyoxal: step 2/2.</text>
</comment>
<keyword evidence="7" id="KW-0378">Hydrolase</keyword>
<evidence type="ECO:0000256" key="8">
    <source>
        <dbReference type="ARBA" id="ARBA00022833"/>
    </source>
</evidence>
<dbReference type="Pfam" id="PF00753">
    <property type="entry name" value="Lactamase_B"/>
    <property type="match status" value="1"/>
</dbReference>
<dbReference type="EMBL" id="JACAZE010000001">
    <property type="protein sequence ID" value="KAF7322565.1"/>
    <property type="molecule type" value="Genomic_DNA"/>
</dbReference>
<dbReference type="InterPro" id="IPR017782">
    <property type="entry name" value="Hydroxyacylglutathione_Hdrlase"/>
</dbReference>
<dbReference type="AlphaFoldDB" id="A0A8H6TP01"/>
<dbReference type="InterPro" id="IPR035680">
    <property type="entry name" value="Clx_II_MBL"/>
</dbReference>
<dbReference type="PANTHER" id="PTHR11935">
    <property type="entry name" value="BETA LACTAMASE DOMAIN"/>
    <property type="match status" value="1"/>
</dbReference>
<gene>
    <name evidence="11" type="ORF">HMN09_00035000</name>
</gene>
<dbReference type="GO" id="GO:0019243">
    <property type="term" value="P:methylglyoxal catabolic process to D-lactate via S-lactoyl-glutathione"/>
    <property type="evidence" value="ECO:0007669"/>
    <property type="project" value="InterPro"/>
</dbReference>
<evidence type="ECO:0000256" key="7">
    <source>
        <dbReference type="ARBA" id="ARBA00022801"/>
    </source>
</evidence>
<evidence type="ECO:0000256" key="5">
    <source>
        <dbReference type="ARBA" id="ARBA00011917"/>
    </source>
</evidence>
<comment type="cofactor">
    <cofactor evidence="2">
        <name>Zn(2+)</name>
        <dbReference type="ChEBI" id="CHEBI:29105"/>
    </cofactor>
</comment>
<dbReference type="GO" id="GO:0004416">
    <property type="term" value="F:hydroxyacylglutathione hydrolase activity"/>
    <property type="evidence" value="ECO:0007669"/>
    <property type="project" value="UniProtKB-EC"/>
</dbReference>
<dbReference type="Pfam" id="PF16123">
    <property type="entry name" value="HAGH_C"/>
    <property type="match status" value="1"/>
</dbReference>
<dbReference type="SUPFAM" id="SSF56281">
    <property type="entry name" value="Metallo-hydrolase/oxidoreductase"/>
    <property type="match status" value="1"/>
</dbReference>
<dbReference type="InterPro" id="IPR032282">
    <property type="entry name" value="HAGH_C"/>
</dbReference>
<dbReference type="PANTHER" id="PTHR11935:SF94">
    <property type="entry name" value="TENZING NORGAY, ISOFORM C"/>
    <property type="match status" value="1"/>
</dbReference>
<evidence type="ECO:0000256" key="3">
    <source>
        <dbReference type="ARBA" id="ARBA00004963"/>
    </source>
</evidence>
<dbReference type="InterPro" id="IPR001279">
    <property type="entry name" value="Metallo-B-lactamas"/>
</dbReference>
<proteinExistence type="inferred from homology"/>
<evidence type="ECO:0000256" key="4">
    <source>
        <dbReference type="ARBA" id="ARBA00006759"/>
    </source>
</evidence>
<comment type="similarity">
    <text evidence="4">Belongs to the metallo-beta-lactamase superfamily. Glyoxalase II family.</text>
</comment>
<dbReference type="UniPathway" id="UPA00619">
    <property type="reaction ID" value="UER00676"/>
</dbReference>
<comment type="catalytic activity">
    <reaction evidence="1">
        <text>an S-(2-hydroxyacyl)glutathione + H2O = a 2-hydroxy carboxylate + glutathione + H(+)</text>
        <dbReference type="Rhea" id="RHEA:21864"/>
        <dbReference type="ChEBI" id="CHEBI:15377"/>
        <dbReference type="ChEBI" id="CHEBI:15378"/>
        <dbReference type="ChEBI" id="CHEBI:57925"/>
        <dbReference type="ChEBI" id="CHEBI:58896"/>
        <dbReference type="ChEBI" id="CHEBI:71261"/>
        <dbReference type="EC" id="3.1.2.6"/>
    </reaction>
</comment>
<dbReference type="EC" id="3.1.2.6" evidence="5"/>
<dbReference type="Proteomes" id="UP000613580">
    <property type="component" value="Unassembled WGS sequence"/>
</dbReference>
<name>A0A8H6TP01_MYCCL</name>
<dbReference type="Gene3D" id="3.60.15.10">
    <property type="entry name" value="Ribonuclease Z/Hydroxyacylglutathione hydrolase-like"/>
    <property type="match status" value="1"/>
</dbReference>
<sequence length="285" mass="30871">MLRPCLPRSSPLSPLLRGARLRFLSTNMKVVPVPVRSDNYAYLLVDDATKQAAAVDPFDVAKVTEAADNLGVRLVALITTHHHEDHSGGNALFASKYPEAIIYAGSDKAPAATKIVKDRDVFKLGENVTIRGLATPCHTQDSICFHATDASDPTHPGGVFTGDTLFVAGCGRFFEGTAEEMHAALSYLGTLPDETITYNGHEYTQGNLAFAKSVEPKNADVARLEELVRSNTITTGLTTIGDEKKWNPFMRLQSAEIREAMKADSSTSDSALMDALRTAKNNFRG</sequence>
<evidence type="ECO:0000256" key="9">
    <source>
        <dbReference type="ARBA" id="ARBA00031044"/>
    </source>
</evidence>
<dbReference type="NCBIfam" id="TIGR03413">
    <property type="entry name" value="GSH_gloB"/>
    <property type="match status" value="1"/>
</dbReference>
<dbReference type="OrthoDB" id="515692at2759"/>
<evidence type="ECO:0000256" key="6">
    <source>
        <dbReference type="ARBA" id="ARBA00022723"/>
    </source>
</evidence>
<comment type="caution">
    <text evidence="11">The sequence shown here is derived from an EMBL/GenBank/DDBJ whole genome shotgun (WGS) entry which is preliminary data.</text>
</comment>
<dbReference type="InterPro" id="IPR036866">
    <property type="entry name" value="RibonucZ/Hydroxyglut_hydro"/>
</dbReference>
<keyword evidence="8" id="KW-0862">Zinc</keyword>
<evidence type="ECO:0000313" key="11">
    <source>
        <dbReference type="EMBL" id="KAF7322565.1"/>
    </source>
</evidence>
<evidence type="ECO:0000256" key="1">
    <source>
        <dbReference type="ARBA" id="ARBA00001623"/>
    </source>
</evidence>
<evidence type="ECO:0000313" key="12">
    <source>
        <dbReference type="Proteomes" id="UP000613580"/>
    </source>
</evidence>
<protein>
    <recommendedName>
        <fullName evidence="5">hydroxyacylglutathione hydrolase</fullName>
        <ecNumber evidence="5">3.1.2.6</ecNumber>
    </recommendedName>
    <alternativeName>
        <fullName evidence="9">Glyoxalase II</fullName>
    </alternativeName>
</protein>
<accession>A0A8H6TP01</accession>
<dbReference type="CDD" id="cd07723">
    <property type="entry name" value="hydroxyacylglutathione_hydrolase_MBL-fold"/>
    <property type="match status" value="1"/>
</dbReference>
<reference evidence="11" key="1">
    <citation type="submission" date="2020-05" db="EMBL/GenBank/DDBJ databases">
        <title>Mycena genomes resolve the evolution of fungal bioluminescence.</title>
        <authorList>
            <person name="Tsai I.J."/>
        </authorList>
    </citation>
    <scope>NUCLEOTIDE SEQUENCE</scope>
    <source>
        <strain evidence="11">110903Hualien_Pintung</strain>
    </source>
</reference>
<organism evidence="11 12">
    <name type="scientific">Mycena chlorophos</name>
    <name type="common">Agaric fungus</name>
    <name type="synonym">Agaricus chlorophos</name>
    <dbReference type="NCBI Taxonomy" id="658473"/>
    <lineage>
        <taxon>Eukaryota</taxon>
        <taxon>Fungi</taxon>
        <taxon>Dikarya</taxon>
        <taxon>Basidiomycota</taxon>
        <taxon>Agaricomycotina</taxon>
        <taxon>Agaricomycetes</taxon>
        <taxon>Agaricomycetidae</taxon>
        <taxon>Agaricales</taxon>
        <taxon>Marasmiineae</taxon>
        <taxon>Mycenaceae</taxon>
        <taxon>Mycena</taxon>
    </lineage>
</organism>
<dbReference type="SMART" id="SM00849">
    <property type="entry name" value="Lactamase_B"/>
    <property type="match status" value="1"/>
</dbReference>
<evidence type="ECO:0000256" key="2">
    <source>
        <dbReference type="ARBA" id="ARBA00001947"/>
    </source>
</evidence>
<dbReference type="GO" id="GO:0046872">
    <property type="term" value="F:metal ion binding"/>
    <property type="evidence" value="ECO:0007669"/>
    <property type="project" value="UniProtKB-KW"/>
</dbReference>
<evidence type="ECO:0000259" key="10">
    <source>
        <dbReference type="SMART" id="SM00849"/>
    </source>
</evidence>
<keyword evidence="12" id="KW-1185">Reference proteome</keyword>
<keyword evidence="6" id="KW-0479">Metal-binding</keyword>
<feature type="domain" description="Metallo-beta-lactamase" evidence="10">
    <location>
        <begin position="38"/>
        <end position="201"/>
    </location>
</feature>
<dbReference type="HAMAP" id="MF_01374">
    <property type="entry name" value="Glyoxalase_2"/>
    <property type="match status" value="1"/>
</dbReference>